<dbReference type="InterPro" id="IPR059106">
    <property type="entry name" value="WHD_MalT"/>
</dbReference>
<gene>
    <name evidence="5" type="ORF">SAMN04488563_5860</name>
</gene>
<evidence type="ECO:0000313" key="6">
    <source>
        <dbReference type="Proteomes" id="UP000182977"/>
    </source>
</evidence>
<dbReference type="SMART" id="SM00421">
    <property type="entry name" value="HTH_LUXR"/>
    <property type="match status" value="1"/>
</dbReference>
<dbReference type="InterPro" id="IPR016032">
    <property type="entry name" value="Sig_transdc_resp-reg_C-effctor"/>
</dbReference>
<dbReference type="PROSITE" id="PS50043">
    <property type="entry name" value="HTH_LUXR_2"/>
    <property type="match status" value="1"/>
</dbReference>
<evidence type="ECO:0000256" key="1">
    <source>
        <dbReference type="ARBA" id="ARBA00023015"/>
    </source>
</evidence>
<reference evidence="6" key="1">
    <citation type="submission" date="2016-10" db="EMBL/GenBank/DDBJ databases">
        <authorList>
            <person name="Varghese N."/>
            <person name="Submissions S."/>
        </authorList>
    </citation>
    <scope>NUCLEOTIDE SEQUENCE [LARGE SCALE GENOMIC DNA]</scope>
    <source>
        <strain evidence="6">DSM 45079</strain>
    </source>
</reference>
<dbReference type="STRING" id="419479.SAMN04488563_5860"/>
<dbReference type="OrthoDB" id="134985at2"/>
<evidence type="ECO:0000313" key="5">
    <source>
        <dbReference type="EMBL" id="SDU78795.1"/>
    </source>
</evidence>
<dbReference type="SUPFAM" id="SSF48452">
    <property type="entry name" value="TPR-like"/>
    <property type="match status" value="1"/>
</dbReference>
<dbReference type="InterPro" id="IPR000792">
    <property type="entry name" value="Tscrpt_reg_LuxR_C"/>
</dbReference>
<dbReference type="Pfam" id="PF25873">
    <property type="entry name" value="WHD_MalT"/>
    <property type="match status" value="1"/>
</dbReference>
<dbReference type="RefSeq" id="WP_152690907.1">
    <property type="nucleotide sequence ID" value="NZ_LBMC01000032.1"/>
</dbReference>
<dbReference type="AlphaFoldDB" id="A0A1H2LDI6"/>
<dbReference type="Proteomes" id="UP000182977">
    <property type="component" value="Chromosome I"/>
</dbReference>
<evidence type="ECO:0000259" key="4">
    <source>
        <dbReference type="PROSITE" id="PS50043"/>
    </source>
</evidence>
<organism evidence="5 6">
    <name type="scientific">Jiangella alkaliphila</name>
    <dbReference type="NCBI Taxonomy" id="419479"/>
    <lineage>
        <taxon>Bacteria</taxon>
        <taxon>Bacillati</taxon>
        <taxon>Actinomycetota</taxon>
        <taxon>Actinomycetes</taxon>
        <taxon>Jiangellales</taxon>
        <taxon>Jiangellaceae</taxon>
        <taxon>Jiangella</taxon>
    </lineage>
</organism>
<dbReference type="PANTHER" id="PTHR44688">
    <property type="entry name" value="DNA-BINDING TRANSCRIPTIONAL ACTIVATOR DEVR_DOSR"/>
    <property type="match status" value="1"/>
</dbReference>
<dbReference type="Gene3D" id="1.10.10.10">
    <property type="entry name" value="Winged helix-like DNA-binding domain superfamily/Winged helix DNA-binding domain"/>
    <property type="match status" value="1"/>
</dbReference>
<dbReference type="Gene3D" id="1.25.40.10">
    <property type="entry name" value="Tetratricopeptide repeat domain"/>
    <property type="match status" value="1"/>
</dbReference>
<feature type="domain" description="HTH luxR-type" evidence="4">
    <location>
        <begin position="797"/>
        <end position="862"/>
    </location>
</feature>
<dbReference type="EMBL" id="LT629791">
    <property type="protein sequence ID" value="SDU78795.1"/>
    <property type="molecule type" value="Genomic_DNA"/>
</dbReference>
<dbReference type="PANTHER" id="PTHR44688:SF16">
    <property type="entry name" value="DNA-BINDING TRANSCRIPTIONAL ACTIVATOR DEVR_DOSR"/>
    <property type="match status" value="1"/>
</dbReference>
<keyword evidence="2" id="KW-0238">DNA-binding</keyword>
<protein>
    <submittedName>
        <fullName evidence="5">LuxR family transcriptional regulator, maltose regulon positive regulatory protein</fullName>
    </submittedName>
</protein>
<dbReference type="GO" id="GO:0003677">
    <property type="term" value="F:DNA binding"/>
    <property type="evidence" value="ECO:0007669"/>
    <property type="project" value="UniProtKB-KW"/>
</dbReference>
<sequence length="864" mass="93900">MTATDTLSTRVQRRRLLGRIATDVEAGANIITLSAPPGAGKTTTLEQWLGLRRECGDVVLALPSAHADAAGDLWPSLVTAIRSDAPPTEDPAIRRALSQVVHASAAGVPPRTTEPFQDVPSSIWILVDDAQEWSDRRALQQLSRVLSAAQPAMRVAIGARYTPHGLLSTLLLEGVAKEYRLADLVFDRDEARELLALEEVVLSDGDLDTLLRRTDGWAAGLRLAALALAHESDRPTFVRNFAGTDRTVGDYLVSEVLSRLPPDHMEVLLDVSAADRVNLDLARLLAGRPSAGALIQELVETNALVQPVHNDPDWYELHPLLRSYLRAESRRRDEARHRRHQAVATDWFERAGDVRRAIHHAVAATDWARVESLIATPCVRLVMTDGPQAMRDILRELPAWLQTQPSIAGAAALTAILDNNQAAADLDLAVVDAADEDAARRLAFRAIATLSSARTRPADRDAVADALGSLDLVPGDEPDLAILGRSLAAMALAMTGDLEAADRTARATAQIARSHGLDFLLFQTLSALCAVSAFGCDFVAVRGYAHEAIDLASRRGWDRHPRLAQFYGDLAAAEWQRCDEAMAAEYARAAADVADSDADPLSAAAARCIYDLTVAVPDTGLDLTAAGHLHAFNELWPLLPPPTVALNACFELMVSLRSHEMELAGAIVRRAEEIIPDAPDVHVLRAMRHLYQGHEAAARQDLEPVLDDELTCMTPWTSAIAWTVAAHLADEAGEPARAHDALLEALRLAEPGRLMRGLLDATPSARGLLLRNRGRFGRHETFVTDLLGFAEDRPHRLDGTGLVLTDREAEVLRDLPSMLSLREIADAHVVSINTVKSHLKSVYRKLGVTSRREAVTQARELGLV</sequence>
<proteinExistence type="predicted"/>
<dbReference type="GO" id="GO:0006355">
    <property type="term" value="P:regulation of DNA-templated transcription"/>
    <property type="evidence" value="ECO:0007669"/>
    <property type="project" value="InterPro"/>
</dbReference>
<dbReference type="CDD" id="cd06170">
    <property type="entry name" value="LuxR_C_like"/>
    <property type="match status" value="1"/>
</dbReference>
<accession>A0A1H2LDI6</accession>
<dbReference type="InterPro" id="IPR036388">
    <property type="entry name" value="WH-like_DNA-bd_sf"/>
</dbReference>
<dbReference type="InterPro" id="IPR027417">
    <property type="entry name" value="P-loop_NTPase"/>
</dbReference>
<dbReference type="SUPFAM" id="SSF52540">
    <property type="entry name" value="P-loop containing nucleoside triphosphate hydrolases"/>
    <property type="match status" value="1"/>
</dbReference>
<dbReference type="SUPFAM" id="SSF46894">
    <property type="entry name" value="C-terminal effector domain of the bipartite response regulators"/>
    <property type="match status" value="1"/>
</dbReference>
<keyword evidence="6" id="KW-1185">Reference proteome</keyword>
<keyword evidence="1" id="KW-0805">Transcription regulation</keyword>
<dbReference type="Pfam" id="PF00196">
    <property type="entry name" value="GerE"/>
    <property type="match status" value="1"/>
</dbReference>
<keyword evidence="3" id="KW-0804">Transcription</keyword>
<evidence type="ECO:0000256" key="3">
    <source>
        <dbReference type="ARBA" id="ARBA00023163"/>
    </source>
</evidence>
<evidence type="ECO:0000256" key="2">
    <source>
        <dbReference type="ARBA" id="ARBA00023125"/>
    </source>
</evidence>
<dbReference type="InterPro" id="IPR011990">
    <property type="entry name" value="TPR-like_helical_dom_sf"/>
</dbReference>
<name>A0A1H2LDI6_9ACTN</name>